<organism evidence="8 9">
    <name type="scientific">Trema orientale</name>
    <name type="common">Charcoal tree</name>
    <name type="synonym">Celtis orientalis</name>
    <dbReference type="NCBI Taxonomy" id="63057"/>
    <lineage>
        <taxon>Eukaryota</taxon>
        <taxon>Viridiplantae</taxon>
        <taxon>Streptophyta</taxon>
        <taxon>Embryophyta</taxon>
        <taxon>Tracheophyta</taxon>
        <taxon>Spermatophyta</taxon>
        <taxon>Magnoliopsida</taxon>
        <taxon>eudicotyledons</taxon>
        <taxon>Gunneridae</taxon>
        <taxon>Pentapetalae</taxon>
        <taxon>rosids</taxon>
        <taxon>fabids</taxon>
        <taxon>Rosales</taxon>
        <taxon>Cannabaceae</taxon>
        <taxon>Trema</taxon>
    </lineage>
</organism>
<keyword evidence="5" id="KW-0539">Nucleus</keyword>
<dbReference type="Pfam" id="PF03106">
    <property type="entry name" value="WRKY"/>
    <property type="match status" value="1"/>
</dbReference>
<feature type="compositionally biased region" description="Basic and acidic residues" evidence="6">
    <location>
        <begin position="262"/>
        <end position="272"/>
    </location>
</feature>
<feature type="region of interest" description="Disordered" evidence="6">
    <location>
        <begin position="244"/>
        <end position="319"/>
    </location>
</feature>
<dbReference type="SMART" id="SM00774">
    <property type="entry name" value="WRKY"/>
    <property type="match status" value="1"/>
</dbReference>
<feature type="compositionally biased region" description="Polar residues" evidence="6">
    <location>
        <begin position="92"/>
        <end position="108"/>
    </location>
</feature>
<keyword evidence="9" id="KW-1185">Reference proteome</keyword>
<feature type="region of interest" description="Disordered" evidence="6">
    <location>
        <begin position="92"/>
        <end position="116"/>
    </location>
</feature>
<evidence type="ECO:0000256" key="6">
    <source>
        <dbReference type="SAM" id="MobiDB-lite"/>
    </source>
</evidence>
<dbReference type="PANTHER" id="PTHR31429:SF81">
    <property type="entry name" value="TRANSCRIPTION FACTOR WRKY FAMILY-RELATED"/>
    <property type="match status" value="1"/>
</dbReference>
<dbReference type="STRING" id="63057.A0A2P5F2D5"/>
<feature type="compositionally biased region" description="Basic and acidic residues" evidence="6">
    <location>
        <begin position="55"/>
        <end position="77"/>
    </location>
</feature>
<keyword evidence="4" id="KW-0804">Transcription</keyword>
<dbReference type="Proteomes" id="UP000237000">
    <property type="component" value="Unassembled WGS sequence"/>
</dbReference>
<evidence type="ECO:0000313" key="8">
    <source>
        <dbReference type="EMBL" id="PON91932.1"/>
    </source>
</evidence>
<evidence type="ECO:0000256" key="5">
    <source>
        <dbReference type="ARBA" id="ARBA00023242"/>
    </source>
</evidence>
<dbReference type="OrthoDB" id="2020995at2759"/>
<dbReference type="InterPro" id="IPR044810">
    <property type="entry name" value="WRKY_plant"/>
</dbReference>
<feature type="compositionally biased region" description="Polar residues" evidence="6">
    <location>
        <begin position="244"/>
        <end position="258"/>
    </location>
</feature>
<dbReference type="GO" id="GO:0003700">
    <property type="term" value="F:DNA-binding transcription factor activity"/>
    <property type="evidence" value="ECO:0007669"/>
    <property type="project" value="InterPro"/>
</dbReference>
<evidence type="ECO:0000256" key="2">
    <source>
        <dbReference type="ARBA" id="ARBA00023015"/>
    </source>
</evidence>
<keyword evidence="2" id="KW-0805">Transcription regulation</keyword>
<dbReference type="PROSITE" id="PS50811">
    <property type="entry name" value="WRKY"/>
    <property type="match status" value="1"/>
</dbReference>
<evidence type="ECO:0000256" key="4">
    <source>
        <dbReference type="ARBA" id="ARBA00023163"/>
    </source>
</evidence>
<gene>
    <name evidence="8" type="primary">TorWRKY39</name>
    <name evidence="8" type="ORF">TorRG33x02_122630</name>
</gene>
<evidence type="ECO:0000256" key="1">
    <source>
        <dbReference type="ARBA" id="ARBA00004123"/>
    </source>
</evidence>
<evidence type="ECO:0000313" key="9">
    <source>
        <dbReference type="Proteomes" id="UP000237000"/>
    </source>
</evidence>
<dbReference type="FunFam" id="2.20.25.80:FF:000002">
    <property type="entry name" value="probable WRKY transcription factor 31"/>
    <property type="match status" value="1"/>
</dbReference>
<dbReference type="PANTHER" id="PTHR31429">
    <property type="entry name" value="WRKY TRANSCRIPTION FACTOR 36-RELATED"/>
    <property type="match status" value="1"/>
</dbReference>
<protein>
    <submittedName>
        <fullName evidence="8">WRKY domain containing protein</fullName>
    </submittedName>
</protein>
<comment type="caution">
    <text evidence="8">The sequence shown here is derived from an EMBL/GenBank/DDBJ whole genome shotgun (WGS) entry which is preliminary data.</text>
</comment>
<dbReference type="GO" id="GO:0043565">
    <property type="term" value="F:sequence-specific DNA binding"/>
    <property type="evidence" value="ECO:0007669"/>
    <property type="project" value="InterPro"/>
</dbReference>
<dbReference type="AlphaFoldDB" id="A0A2P5F2D5"/>
<dbReference type="GO" id="GO:0005634">
    <property type="term" value="C:nucleus"/>
    <property type="evidence" value="ECO:0007669"/>
    <property type="project" value="UniProtKB-SubCell"/>
</dbReference>
<feature type="region of interest" description="Disordered" evidence="6">
    <location>
        <begin position="39"/>
        <end position="77"/>
    </location>
</feature>
<evidence type="ECO:0000256" key="3">
    <source>
        <dbReference type="ARBA" id="ARBA00023125"/>
    </source>
</evidence>
<dbReference type="InterPro" id="IPR003657">
    <property type="entry name" value="WRKY_dom"/>
</dbReference>
<accession>A0A2P5F2D5</accession>
<reference evidence="9" key="1">
    <citation type="submission" date="2016-06" db="EMBL/GenBank/DDBJ databases">
        <title>Parallel loss of symbiosis genes in relatives of nitrogen-fixing non-legume Parasponia.</title>
        <authorList>
            <person name="Van Velzen R."/>
            <person name="Holmer R."/>
            <person name="Bu F."/>
            <person name="Rutten L."/>
            <person name="Van Zeijl A."/>
            <person name="Liu W."/>
            <person name="Santuari L."/>
            <person name="Cao Q."/>
            <person name="Sharma T."/>
            <person name="Shen D."/>
            <person name="Roswanjaya Y."/>
            <person name="Wardhani T."/>
            <person name="Kalhor M.S."/>
            <person name="Jansen J."/>
            <person name="Van den Hoogen J."/>
            <person name="Gungor B."/>
            <person name="Hartog M."/>
            <person name="Hontelez J."/>
            <person name="Verver J."/>
            <person name="Yang W.-C."/>
            <person name="Schijlen E."/>
            <person name="Repin R."/>
            <person name="Schilthuizen M."/>
            <person name="Schranz E."/>
            <person name="Heidstra R."/>
            <person name="Miyata K."/>
            <person name="Fedorova E."/>
            <person name="Kohlen W."/>
            <person name="Bisseling T."/>
            <person name="Smit S."/>
            <person name="Geurts R."/>
        </authorList>
    </citation>
    <scope>NUCLEOTIDE SEQUENCE [LARGE SCALE GENOMIC DNA]</scope>
    <source>
        <strain evidence="9">cv. RG33-2</strain>
    </source>
</reference>
<keyword evidence="3" id="KW-0238">DNA-binding</keyword>
<dbReference type="EMBL" id="JXTC01000070">
    <property type="protein sequence ID" value="PON91932.1"/>
    <property type="molecule type" value="Genomic_DNA"/>
</dbReference>
<feature type="compositionally biased region" description="Basic and acidic residues" evidence="6">
    <location>
        <begin position="39"/>
        <end position="48"/>
    </location>
</feature>
<dbReference type="InParanoid" id="A0A2P5F2D5"/>
<dbReference type="InterPro" id="IPR036576">
    <property type="entry name" value="WRKY_dom_sf"/>
</dbReference>
<comment type="subcellular location">
    <subcellularLocation>
        <location evidence="1">Nucleus</location>
    </subcellularLocation>
</comment>
<evidence type="ECO:0000259" key="7">
    <source>
        <dbReference type="PROSITE" id="PS50811"/>
    </source>
</evidence>
<proteinExistence type="predicted"/>
<sequence length="593" mass="64381">MDPAGEELGSPAMRGGDIGRKSWMVGELDFFADKTNLKAKQGVDHHHDDDDDHDQVDKDQETGRDHGILQPDDHDQGLKLELNTGLFLTTNTSSEKSSTLDDGSSGNVEDNKNKPIPNELAHMQSELDRLNSENHRLRGLLSQIGTDYQILHMHLSTLSQRQHNQNLETPESDHSTKMNMINGSILEENQRRFVVGSRQFMGIGREKDHEVLHSSLEGRSQNCASGSPQNEIVESMECKSTIISPTGLINNNKRPPSDSTDDDHHQDHDQGRRGQVLPGRKWVPNKVGRFNNGTASPGACRENNSNNINNDQHEDPQASETMSMIRKARVSVRARSDASMISDGCQWRKYGQKMAKGNPCPRAYYRCTMATGCPVRKQVQRCADDRSILTTTYEGHHNHPLPPAAMAMASTTSAAASMLLSGSMPSGDHPHHHHHQGLNFLPRTAHLPAACSASLATLSASAPFPTVTLDLTRTPTSSSDQAILGQRPPFSQGGDNVNSVSLPQILSQNVMSSPQVFGSKSLGLHNQGLLLNSSNPHDLVASETVSAATAAAITADPNFTAALVAAITSIIGNVKSNNNNTSSVTTRNGSEKN</sequence>
<dbReference type="Gene3D" id="2.20.25.80">
    <property type="entry name" value="WRKY domain"/>
    <property type="match status" value="1"/>
</dbReference>
<feature type="domain" description="WRKY" evidence="7">
    <location>
        <begin position="336"/>
        <end position="402"/>
    </location>
</feature>
<name>A0A2P5F2D5_TREOI</name>
<dbReference type="SUPFAM" id="SSF118290">
    <property type="entry name" value="WRKY DNA-binding domain"/>
    <property type="match status" value="1"/>
</dbReference>